<evidence type="ECO:0000256" key="9">
    <source>
        <dbReference type="ARBA" id="ARBA00022840"/>
    </source>
</evidence>
<keyword evidence="5" id="KW-0808">Transferase</keyword>
<keyword evidence="10 13" id="KW-1133">Transmembrane helix</keyword>
<evidence type="ECO:0000256" key="8">
    <source>
        <dbReference type="ARBA" id="ARBA00022777"/>
    </source>
</evidence>
<feature type="transmembrane region" description="Helical" evidence="13">
    <location>
        <begin position="12"/>
        <end position="32"/>
    </location>
</feature>
<comment type="catalytic activity">
    <reaction evidence="1">
        <text>ATP + protein L-histidine = ADP + protein N-phospho-L-histidine.</text>
        <dbReference type="EC" id="2.7.13.3"/>
    </reaction>
</comment>
<name>A0A2M7H361_9BACT</name>
<dbReference type="SMART" id="SM00387">
    <property type="entry name" value="HATPase_c"/>
    <property type="match status" value="1"/>
</dbReference>
<organism evidence="16 17">
    <name type="scientific">Candidatus Kerfeldbacteria bacterium CG15_BIG_FIL_POST_REV_8_21_14_020_45_12</name>
    <dbReference type="NCBI Taxonomy" id="2014247"/>
    <lineage>
        <taxon>Bacteria</taxon>
        <taxon>Candidatus Kerfeldiibacteriota</taxon>
    </lineage>
</organism>
<dbReference type="SUPFAM" id="SSF47384">
    <property type="entry name" value="Homodimeric domain of signal transducing histidine kinase"/>
    <property type="match status" value="1"/>
</dbReference>
<dbReference type="AlphaFoldDB" id="A0A2M7H361"/>
<dbReference type="Gene3D" id="1.10.287.130">
    <property type="match status" value="1"/>
</dbReference>
<evidence type="ECO:0000256" key="5">
    <source>
        <dbReference type="ARBA" id="ARBA00022679"/>
    </source>
</evidence>
<dbReference type="GO" id="GO:0007234">
    <property type="term" value="P:osmosensory signaling via phosphorelay pathway"/>
    <property type="evidence" value="ECO:0007669"/>
    <property type="project" value="TreeGrafter"/>
</dbReference>
<dbReference type="SUPFAM" id="SSF55874">
    <property type="entry name" value="ATPase domain of HSP90 chaperone/DNA topoisomerase II/histidine kinase"/>
    <property type="match status" value="1"/>
</dbReference>
<dbReference type="PROSITE" id="PS50112">
    <property type="entry name" value="PAS"/>
    <property type="match status" value="1"/>
</dbReference>
<evidence type="ECO:0000256" key="11">
    <source>
        <dbReference type="ARBA" id="ARBA00023012"/>
    </source>
</evidence>
<dbReference type="GO" id="GO:0016020">
    <property type="term" value="C:membrane"/>
    <property type="evidence" value="ECO:0007669"/>
    <property type="project" value="UniProtKB-SubCell"/>
</dbReference>
<dbReference type="PANTHER" id="PTHR42878:SF7">
    <property type="entry name" value="SENSOR HISTIDINE KINASE GLRK"/>
    <property type="match status" value="1"/>
</dbReference>
<dbReference type="SMART" id="SM00388">
    <property type="entry name" value="HisKA"/>
    <property type="match status" value="1"/>
</dbReference>
<feature type="domain" description="PAS" evidence="15">
    <location>
        <begin position="260"/>
        <end position="303"/>
    </location>
</feature>
<dbReference type="InterPro" id="IPR005467">
    <property type="entry name" value="His_kinase_dom"/>
</dbReference>
<dbReference type="InterPro" id="IPR003594">
    <property type="entry name" value="HATPase_dom"/>
</dbReference>
<dbReference type="Gene3D" id="3.30.450.20">
    <property type="entry name" value="PAS domain"/>
    <property type="match status" value="1"/>
</dbReference>
<dbReference type="EMBL" id="PFGC01000043">
    <property type="protein sequence ID" value="PIW36661.1"/>
    <property type="molecule type" value="Genomic_DNA"/>
</dbReference>
<dbReference type="GO" id="GO:0000156">
    <property type="term" value="F:phosphorelay response regulator activity"/>
    <property type="evidence" value="ECO:0007669"/>
    <property type="project" value="TreeGrafter"/>
</dbReference>
<keyword evidence="12 13" id="KW-0472">Membrane</keyword>
<comment type="subcellular location">
    <subcellularLocation>
        <location evidence="2">Membrane</location>
        <topology evidence="2">Multi-pass membrane protein</topology>
    </subcellularLocation>
</comment>
<keyword evidence="6 13" id="KW-0812">Transmembrane</keyword>
<evidence type="ECO:0000256" key="4">
    <source>
        <dbReference type="ARBA" id="ARBA00022553"/>
    </source>
</evidence>
<sequence length="623" mass="68104">MKTARPLIPAWLGYGLFFVLVCVVAGLAILMYREPETDSLLLSWGGVFVAALTIILGVLFWMQYQRDKASTSVEAVNPQLTGAYEQLASCDHELGLVRQLAVELASAISVREAIELTNRYVDQIGIFTVKSYLIYDPRIHGFQQLAYLTEPVSQKQIHALTEAGRALLVENSPKEITKAARECKLDVRVMEGDAKSTRTLNFPSTIVLPIGQSNQMAGVIVIASTQESAIRSAEALDSLKTKLSILAMAIQRVQSFLVDQRSRTQAVVESSSNGVLIFEDDGKTVTLTNGALLEMTGLKKGKVTTADLSVLFAGSVDLESKINEVIKKGNRIKLSNIQLGDRSFDIFLTPIFDYHEDVVAGAIIVNDITHFVEVDRMKTEFVSIASHQLRTPLTSINWFVEMLLSGDVGPLKGLQREYLDEVLQGSRRMASLVNDLLNVSRLETGRLKIEPTPTDLAEMIRGIIKEAEPLIGSKDVKLNFTEPTPALPSVNIDAGLLRQVIHNLVTNAIRYSSKPKSSVEVKLSANQGDEAGIIIAVTDQGIGIPESMKSKIFEKFFRADNAIQMAADGSGLGLYIAKLVMDASGGKIWFDTIEGKGTTFFVQIPISGMLEQGGDKGLIKQTI</sequence>
<evidence type="ECO:0000256" key="10">
    <source>
        <dbReference type="ARBA" id="ARBA00022989"/>
    </source>
</evidence>
<dbReference type="InterPro" id="IPR004358">
    <property type="entry name" value="Sig_transdc_His_kin-like_C"/>
</dbReference>
<evidence type="ECO:0000256" key="1">
    <source>
        <dbReference type="ARBA" id="ARBA00000085"/>
    </source>
</evidence>
<feature type="domain" description="Histidine kinase" evidence="14">
    <location>
        <begin position="384"/>
        <end position="608"/>
    </location>
</feature>
<evidence type="ECO:0000256" key="7">
    <source>
        <dbReference type="ARBA" id="ARBA00022741"/>
    </source>
</evidence>
<dbReference type="CDD" id="cd00082">
    <property type="entry name" value="HisKA"/>
    <property type="match status" value="1"/>
</dbReference>
<keyword evidence="7" id="KW-0547">Nucleotide-binding</keyword>
<dbReference type="SUPFAM" id="SSF55781">
    <property type="entry name" value="GAF domain-like"/>
    <property type="match status" value="1"/>
</dbReference>
<evidence type="ECO:0000256" key="12">
    <source>
        <dbReference type="ARBA" id="ARBA00023136"/>
    </source>
</evidence>
<dbReference type="Pfam" id="PF02518">
    <property type="entry name" value="HATPase_c"/>
    <property type="match status" value="1"/>
</dbReference>
<keyword evidence="11" id="KW-0902">Two-component regulatory system</keyword>
<dbReference type="PROSITE" id="PS50109">
    <property type="entry name" value="HIS_KIN"/>
    <property type="match status" value="1"/>
</dbReference>
<evidence type="ECO:0000259" key="15">
    <source>
        <dbReference type="PROSITE" id="PS50112"/>
    </source>
</evidence>
<dbReference type="GO" id="GO:0030295">
    <property type="term" value="F:protein kinase activator activity"/>
    <property type="evidence" value="ECO:0007669"/>
    <property type="project" value="TreeGrafter"/>
</dbReference>
<reference evidence="16 17" key="1">
    <citation type="submission" date="2017-09" db="EMBL/GenBank/DDBJ databases">
        <title>Depth-based differentiation of microbial function through sediment-hosted aquifers and enrichment of novel symbionts in the deep terrestrial subsurface.</title>
        <authorList>
            <person name="Probst A.J."/>
            <person name="Ladd B."/>
            <person name="Jarett J.K."/>
            <person name="Geller-Mcgrath D.E."/>
            <person name="Sieber C.M."/>
            <person name="Emerson J.B."/>
            <person name="Anantharaman K."/>
            <person name="Thomas B.C."/>
            <person name="Malmstrom R."/>
            <person name="Stieglmeier M."/>
            <person name="Klingl A."/>
            <person name="Woyke T."/>
            <person name="Ryan C.M."/>
            <person name="Banfield J.F."/>
        </authorList>
    </citation>
    <scope>NUCLEOTIDE SEQUENCE [LARGE SCALE GENOMIC DNA]</scope>
    <source>
        <strain evidence="16">CG15_BIG_FIL_POST_REV_8_21_14_020_45_12</strain>
    </source>
</reference>
<dbReference type="InterPro" id="IPR003661">
    <property type="entry name" value="HisK_dim/P_dom"/>
</dbReference>
<evidence type="ECO:0000256" key="13">
    <source>
        <dbReference type="SAM" id="Phobius"/>
    </source>
</evidence>
<evidence type="ECO:0000313" key="16">
    <source>
        <dbReference type="EMBL" id="PIW36661.1"/>
    </source>
</evidence>
<dbReference type="FunFam" id="3.30.565.10:FF:000006">
    <property type="entry name" value="Sensor histidine kinase WalK"/>
    <property type="match status" value="1"/>
</dbReference>
<dbReference type="Pfam" id="PF13188">
    <property type="entry name" value="PAS_8"/>
    <property type="match status" value="1"/>
</dbReference>
<proteinExistence type="predicted"/>
<dbReference type="InterPro" id="IPR050351">
    <property type="entry name" value="BphY/WalK/GraS-like"/>
</dbReference>
<dbReference type="InterPro" id="IPR036097">
    <property type="entry name" value="HisK_dim/P_sf"/>
</dbReference>
<dbReference type="EC" id="2.7.13.3" evidence="3"/>
<dbReference type="CDD" id="cd00075">
    <property type="entry name" value="HATPase"/>
    <property type="match status" value="1"/>
</dbReference>
<dbReference type="PRINTS" id="PR00344">
    <property type="entry name" value="BCTRLSENSOR"/>
</dbReference>
<dbReference type="PANTHER" id="PTHR42878">
    <property type="entry name" value="TWO-COMPONENT HISTIDINE KINASE"/>
    <property type="match status" value="1"/>
</dbReference>
<dbReference type="Gene3D" id="3.30.565.10">
    <property type="entry name" value="Histidine kinase-like ATPase, C-terminal domain"/>
    <property type="match status" value="1"/>
</dbReference>
<evidence type="ECO:0000256" key="6">
    <source>
        <dbReference type="ARBA" id="ARBA00022692"/>
    </source>
</evidence>
<protein>
    <recommendedName>
        <fullName evidence="3">histidine kinase</fullName>
        <ecNumber evidence="3">2.7.13.3</ecNumber>
    </recommendedName>
</protein>
<dbReference type="SUPFAM" id="SSF55785">
    <property type="entry name" value="PYP-like sensor domain (PAS domain)"/>
    <property type="match status" value="1"/>
</dbReference>
<gene>
    <name evidence="16" type="ORF">COW24_04175</name>
</gene>
<evidence type="ECO:0000259" key="14">
    <source>
        <dbReference type="PROSITE" id="PS50109"/>
    </source>
</evidence>
<dbReference type="InterPro" id="IPR035965">
    <property type="entry name" value="PAS-like_dom_sf"/>
</dbReference>
<accession>A0A2M7H361</accession>
<keyword evidence="4" id="KW-0597">Phosphoprotein</keyword>
<dbReference type="GO" id="GO:0000155">
    <property type="term" value="F:phosphorelay sensor kinase activity"/>
    <property type="evidence" value="ECO:0007669"/>
    <property type="project" value="InterPro"/>
</dbReference>
<evidence type="ECO:0000313" key="17">
    <source>
        <dbReference type="Proteomes" id="UP000230292"/>
    </source>
</evidence>
<dbReference type="Pfam" id="PF00512">
    <property type="entry name" value="HisKA"/>
    <property type="match status" value="1"/>
</dbReference>
<keyword evidence="8" id="KW-0418">Kinase</keyword>
<evidence type="ECO:0000256" key="2">
    <source>
        <dbReference type="ARBA" id="ARBA00004141"/>
    </source>
</evidence>
<dbReference type="GO" id="GO:0005524">
    <property type="term" value="F:ATP binding"/>
    <property type="evidence" value="ECO:0007669"/>
    <property type="project" value="UniProtKB-KW"/>
</dbReference>
<dbReference type="InterPro" id="IPR036890">
    <property type="entry name" value="HATPase_C_sf"/>
</dbReference>
<keyword evidence="9" id="KW-0067">ATP-binding</keyword>
<feature type="transmembrane region" description="Helical" evidence="13">
    <location>
        <begin position="44"/>
        <end position="62"/>
    </location>
</feature>
<dbReference type="Proteomes" id="UP000230292">
    <property type="component" value="Unassembled WGS sequence"/>
</dbReference>
<evidence type="ECO:0000256" key="3">
    <source>
        <dbReference type="ARBA" id="ARBA00012438"/>
    </source>
</evidence>
<comment type="caution">
    <text evidence="16">The sequence shown here is derived from an EMBL/GenBank/DDBJ whole genome shotgun (WGS) entry which is preliminary data.</text>
</comment>
<dbReference type="InterPro" id="IPR000014">
    <property type="entry name" value="PAS"/>
</dbReference>